<dbReference type="InterPro" id="IPR036259">
    <property type="entry name" value="MFS_trans_sf"/>
</dbReference>
<feature type="transmembrane region" description="Helical" evidence="5">
    <location>
        <begin position="81"/>
        <end position="99"/>
    </location>
</feature>
<dbReference type="CDD" id="cd06174">
    <property type="entry name" value="MFS"/>
    <property type="match status" value="1"/>
</dbReference>
<keyword evidence="2 5" id="KW-0812">Transmembrane</keyword>
<dbReference type="PANTHER" id="PTHR23501">
    <property type="entry name" value="MAJOR FACILITATOR SUPERFAMILY"/>
    <property type="match status" value="1"/>
</dbReference>
<evidence type="ECO:0000313" key="7">
    <source>
        <dbReference type="EMBL" id="MDN4471919.1"/>
    </source>
</evidence>
<feature type="domain" description="Major facilitator superfamily (MFS) profile" evidence="6">
    <location>
        <begin position="15"/>
        <end position="429"/>
    </location>
</feature>
<organism evidence="7 8">
    <name type="scientific">Demequina zhanjiangensis</name>
    <dbReference type="NCBI Taxonomy" id="3051659"/>
    <lineage>
        <taxon>Bacteria</taxon>
        <taxon>Bacillati</taxon>
        <taxon>Actinomycetota</taxon>
        <taxon>Actinomycetes</taxon>
        <taxon>Micrococcales</taxon>
        <taxon>Demequinaceae</taxon>
        <taxon>Demequina</taxon>
    </lineage>
</organism>
<evidence type="ECO:0000256" key="4">
    <source>
        <dbReference type="ARBA" id="ARBA00023136"/>
    </source>
</evidence>
<keyword evidence="3 5" id="KW-1133">Transmembrane helix</keyword>
<gene>
    <name evidence="7" type="ORF">QQX04_02795</name>
</gene>
<dbReference type="RefSeq" id="WP_301126081.1">
    <property type="nucleotide sequence ID" value="NZ_JAUHPV010000002.1"/>
</dbReference>
<protein>
    <submittedName>
        <fullName evidence="7">MFS transporter</fullName>
    </submittedName>
</protein>
<feature type="transmembrane region" description="Helical" evidence="5">
    <location>
        <begin position="403"/>
        <end position="422"/>
    </location>
</feature>
<dbReference type="SUPFAM" id="SSF103473">
    <property type="entry name" value="MFS general substrate transporter"/>
    <property type="match status" value="1"/>
</dbReference>
<evidence type="ECO:0000256" key="1">
    <source>
        <dbReference type="ARBA" id="ARBA00004651"/>
    </source>
</evidence>
<feature type="transmembrane region" description="Helical" evidence="5">
    <location>
        <begin position="48"/>
        <end position="69"/>
    </location>
</feature>
<dbReference type="Proteomes" id="UP001172738">
    <property type="component" value="Unassembled WGS sequence"/>
</dbReference>
<evidence type="ECO:0000256" key="5">
    <source>
        <dbReference type="SAM" id="Phobius"/>
    </source>
</evidence>
<feature type="transmembrane region" description="Helical" evidence="5">
    <location>
        <begin position="140"/>
        <end position="163"/>
    </location>
</feature>
<dbReference type="EMBL" id="JAUHPV010000002">
    <property type="protein sequence ID" value="MDN4471919.1"/>
    <property type="molecule type" value="Genomic_DNA"/>
</dbReference>
<feature type="transmembrane region" description="Helical" evidence="5">
    <location>
        <begin position="237"/>
        <end position="262"/>
    </location>
</feature>
<comment type="subcellular location">
    <subcellularLocation>
        <location evidence="1">Cell membrane</location>
        <topology evidence="1">Multi-pass membrane protein</topology>
    </subcellularLocation>
</comment>
<dbReference type="Gene3D" id="1.20.1250.20">
    <property type="entry name" value="MFS general substrate transporter like domains"/>
    <property type="match status" value="2"/>
</dbReference>
<dbReference type="Pfam" id="PF07690">
    <property type="entry name" value="MFS_1"/>
    <property type="match status" value="1"/>
</dbReference>
<evidence type="ECO:0000259" key="6">
    <source>
        <dbReference type="PROSITE" id="PS50850"/>
    </source>
</evidence>
<evidence type="ECO:0000256" key="3">
    <source>
        <dbReference type="ARBA" id="ARBA00022989"/>
    </source>
</evidence>
<feature type="transmembrane region" description="Helical" evidence="5">
    <location>
        <begin position="12"/>
        <end position="28"/>
    </location>
</feature>
<dbReference type="InterPro" id="IPR011701">
    <property type="entry name" value="MFS"/>
</dbReference>
<keyword evidence="8" id="KW-1185">Reference proteome</keyword>
<reference evidence="7" key="1">
    <citation type="submission" date="2023-06" db="EMBL/GenBank/DDBJ databases">
        <title>SYSU T00b26.</title>
        <authorList>
            <person name="Gao L."/>
            <person name="Fang B.-Z."/>
            <person name="Li W.-J."/>
        </authorList>
    </citation>
    <scope>NUCLEOTIDE SEQUENCE</scope>
    <source>
        <strain evidence="7">SYSU T00b26</strain>
    </source>
</reference>
<dbReference type="InterPro" id="IPR020846">
    <property type="entry name" value="MFS_dom"/>
</dbReference>
<feature type="transmembrane region" description="Helical" evidence="5">
    <location>
        <begin position="274"/>
        <end position="291"/>
    </location>
</feature>
<accession>A0ABT8FZM0</accession>
<dbReference type="PROSITE" id="PS50850">
    <property type="entry name" value="MFS"/>
    <property type="match status" value="1"/>
</dbReference>
<proteinExistence type="predicted"/>
<feature type="transmembrane region" description="Helical" evidence="5">
    <location>
        <begin position="303"/>
        <end position="322"/>
    </location>
</feature>
<name>A0ABT8FZM0_9MICO</name>
<comment type="caution">
    <text evidence="7">The sequence shown here is derived from an EMBL/GenBank/DDBJ whole genome shotgun (WGS) entry which is preliminary data.</text>
</comment>
<keyword evidence="4 5" id="KW-0472">Membrane</keyword>
<feature type="transmembrane region" description="Helical" evidence="5">
    <location>
        <begin position="169"/>
        <end position="189"/>
    </location>
</feature>
<sequence length="452" mass="47689">MTDAVERVPRQAWFVMAAAIGAYFLAVVHRTALGVAGVEAFDRFDIQATGLAMLSVAQIATYAALQLPAGALLDRFGAKRVIVIGSLVMAVGQLMLALADSYPTAIAARILLGAGDAPIFIAACRLVAHWFPPRRAPLMVQVTGFVGQTGQLATAIPVAWLLAAYGWTVAFVALAIAGVVIAVVAAVGVREPRPGAVGQDDVVVAEGPGSEAAVAAPERERFASQVRLAMSPAGTRLGFWTHFTSLFSANTLALLWGVPFFITAQELTRAEASALLTVLTIAKMVAGPIAGSYTARHPLRRSWMVLGSAVATAIAWVVLLVPSTPRPMWELVIFMGVVGAGGPVSLIGMDYARTFAPRAQLGTATGFVNMGGFVSTIASVLLVGLVLQVASPAGSSVYSLDEYRIAFAALLVPWLVGVSGVLRNRRRTRLEMAEAGVIVPPLREVLRRRRER</sequence>
<feature type="transmembrane region" description="Helical" evidence="5">
    <location>
        <begin position="367"/>
        <end position="391"/>
    </location>
</feature>
<evidence type="ECO:0000256" key="2">
    <source>
        <dbReference type="ARBA" id="ARBA00022692"/>
    </source>
</evidence>
<feature type="transmembrane region" description="Helical" evidence="5">
    <location>
        <begin position="105"/>
        <end position="128"/>
    </location>
</feature>
<evidence type="ECO:0000313" key="8">
    <source>
        <dbReference type="Proteomes" id="UP001172738"/>
    </source>
</evidence>
<feature type="transmembrane region" description="Helical" evidence="5">
    <location>
        <begin position="328"/>
        <end position="347"/>
    </location>
</feature>